<keyword evidence="2" id="KW-0812">Transmembrane</keyword>
<keyword evidence="2" id="KW-1133">Transmembrane helix</keyword>
<organism evidence="3 4">
    <name type="scientific">Sulfoacidibacillus ferrooxidans</name>
    <dbReference type="NCBI Taxonomy" id="2005001"/>
    <lineage>
        <taxon>Bacteria</taxon>
        <taxon>Bacillati</taxon>
        <taxon>Bacillota</taxon>
        <taxon>Bacilli</taxon>
        <taxon>Bacillales</taxon>
        <taxon>Alicyclobacillaceae</taxon>
        <taxon>Sulfoacidibacillus</taxon>
    </lineage>
</organism>
<name>A0A9X1VEE9_9BACL</name>
<keyword evidence="1" id="KW-0175">Coiled coil</keyword>
<feature type="coiled-coil region" evidence="1">
    <location>
        <begin position="165"/>
        <end position="192"/>
    </location>
</feature>
<reference evidence="3" key="1">
    <citation type="submission" date="2022-03" db="EMBL/GenBank/DDBJ databases">
        <title>Draft Genome Sequence of Firmicute Strain S0AB, a Heterotrophic Iron/Sulfur-Oxidizing Extreme Acidophile.</title>
        <authorList>
            <person name="Vergara E."/>
            <person name="Pakostova E."/>
            <person name="Johnson D.B."/>
            <person name="Holmes D.S."/>
        </authorList>
    </citation>
    <scope>NUCLEOTIDE SEQUENCE</scope>
    <source>
        <strain evidence="3">S0AB</strain>
    </source>
</reference>
<evidence type="ECO:0000313" key="4">
    <source>
        <dbReference type="Proteomes" id="UP001139263"/>
    </source>
</evidence>
<proteinExistence type="predicted"/>
<feature type="transmembrane region" description="Helical" evidence="2">
    <location>
        <begin position="27"/>
        <end position="47"/>
    </location>
</feature>
<dbReference type="EMBL" id="JALBUF010000015">
    <property type="protein sequence ID" value="MCI0184507.1"/>
    <property type="molecule type" value="Genomic_DNA"/>
</dbReference>
<sequence>MWRNIKRLVTHSMKLISQFDENVLNYLRLRVTLMAALLGVVFLLFSFIEHNVFSSIEVLLAGAVGYSIGFVPAVFGGILITALSIMENGGHHEHWAPIILQFLGCSVIAWLGHSHQLATQHTREQNKIPAQRTIRAQIVPWALVNEVRNSLLGMRLLIFTNTMDRDAEQRNLQIVETELLRLEALFNDLSEEEVNAEHLAK</sequence>
<feature type="transmembrane region" description="Helical" evidence="2">
    <location>
        <begin position="59"/>
        <end position="83"/>
    </location>
</feature>
<keyword evidence="2" id="KW-0472">Membrane</keyword>
<dbReference type="Proteomes" id="UP001139263">
    <property type="component" value="Unassembled WGS sequence"/>
</dbReference>
<keyword evidence="4" id="KW-1185">Reference proteome</keyword>
<dbReference type="AlphaFoldDB" id="A0A9X1VEE9"/>
<evidence type="ECO:0000256" key="2">
    <source>
        <dbReference type="SAM" id="Phobius"/>
    </source>
</evidence>
<gene>
    <name evidence="3" type="ORF">MM817_02804</name>
</gene>
<accession>A0A9X1VEE9</accession>
<comment type="caution">
    <text evidence="3">The sequence shown here is derived from an EMBL/GenBank/DDBJ whole genome shotgun (WGS) entry which is preliminary data.</text>
</comment>
<evidence type="ECO:0000313" key="3">
    <source>
        <dbReference type="EMBL" id="MCI0184507.1"/>
    </source>
</evidence>
<evidence type="ECO:0000256" key="1">
    <source>
        <dbReference type="SAM" id="Coils"/>
    </source>
</evidence>
<protein>
    <submittedName>
        <fullName evidence="3">Uncharacterized protein</fullName>
    </submittedName>
</protein>
<dbReference type="RefSeq" id="WP_241716240.1">
    <property type="nucleotide sequence ID" value="NZ_JALBUF010000015.1"/>
</dbReference>